<dbReference type="OrthoDB" id="5073903at2"/>
<keyword evidence="3" id="KW-1185">Reference proteome</keyword>
<feature type="transmembrane region" description="Helical" evidence="1">
    <location>
        <begin position="12"/>
        <end position="35"/>
    </location>
</feature>
<evidence type="ECO:0000313" key="3">
    <source>
        <dbReference type="Proteomes" id="UP000322159"/>
    </source>
</evidence>
<evidence type="ECO:0000313" key="2">
    <source>
        <dbReference type="EMBL" id="QEO09655.1"/>
    </source>
</evidence>
<feature type="transmembrane region" description="Helical" evidence="1">
    <location>
        <begin position="89"/>
        <end position="115"/>
    </location>
</feature>
<name>A0A5C1Y8U2_9MICO</name>
<protein>
    <submittedName>
        <fullName evidence="2">DUF2975 domain-containing protein</fullName>
    </submittedName>
</protein>
<reference evidence="2 3" key="1">
    <citation type="submission" date="2019-09" db="EMBL/GenBank/DDBJ databases">
        <title>Genome sequencing of strain KACC 19322.</title>
        <authorList>
            <person name="Heo J."/>
            <person name="Kim S.-J."/>
            <person name="Kim J.-S."/>
            <person name="Hong S.-B."/>
            <person name="Kwon S.-W."/>
        </authorList>
    </citation>
    <scope>NUCLEOTIDE SEQUENCE [LARGE SCALE GENOMIC DNA]</scope>
    <source>
        <strain evidence="2 3">KACC 19322</strain>
    </source>
</reference>
<dbReference type="EMBL" id="CP043504">
    <property type="protein sequence ID" value="QEO09655.1"/>
    <property type="molecule type" value="Genomic_DNA"/>
</dbReference>
<dbReference type="KEGG" id="lyk:FLP23_06325"/>
<keyword evidence="1" id="KW-1133">Transmembrane helix</keyword>
<proteinExistence type="predicted"/>
<dbReference type="InterPro" id="IPR021354">
    <property type="entry name" value="DUF2975"/>
</dbReference>
<gene>
    <name evidence="2" type="ORF">FLP23_06325</name>
</gene>
<evidence type="ECO:0000256" key="1">
    <source>
        <dbReference type="SAM" id="Phobius"/>
    </source>
</evidence>
<organism evidence="2 3">
    <name type="scientific">Protaetiibacter larvae</name>
    <dbReference type="NCBI Taxonomy" id="2592654"/>
    <lineage>
        <taxon>Bacteria</taxon>
        <taxon>Bacillati</taxon>
        <taxon>Actinomycetota</taxon>
        <taxon>Actinomycetes</taxon>
        <taxon>Micrococcales</taxon>
        <taxon>Microbacteriaceae</taxon>
        <taxon>Protaetiibacter</taxon>
    </lineage>
</organism>
<feature type="transmembrane region" description="Helical" evidence="1">
    <location>
        <begin position="55"/>
        <end position="77"/>
    </location>
</feature>
<keyword evidence="1" id="KW-0812">Transmembrane</keyword>
<dbReference type="Proteomes" id="UP000322159">
    <property type="component" value="Chromosome"/>
</dbReference>
<dbReference type="Pfam" id="PF11188">
    <property type="entry name" value="DUF2975"/>
    <property type="match status" value="1"/>
</dbReference>
<accession>A0A5C1Y8U2</accession>
<feature type="transmembrane region" description="Helical" evidence="1">
    <location>
        <begin position="127"/>
        <end position="150"/>
    </location>
</feature>
<sequence length="164" mass="17213">MNPELPRPSLALVVVTQALLGVLFLLGIGTVALLPAFSAQLAESLPEYAGLRPPLLALAIGFMVLALIVLAMIALLIDRIRRGTVLTRASLLWVDGIVAALACAVVLVITGVVVISNGQAGNPLLALIHLLTVLALVVLACITLVLRSLLRHAILLRSELDEVV</sequence>
<dbReference type="AlphaFoldDB" id="A0A5C1Y8U2"/>
<dbReference type="RefSeq" id="WP_149325075.1">
    <property type="nucleotide sequence ID" value="NZ_CP043504.1"/>
</dbReference>
<keyword evidence="1" id="KW-0472">Membrane</keyword>